<keyword evidence="1" id="KW-1133">Transmembrane helix</keyword>
<feature type="transmembrane region" description="Helical" evidence="1">
    <location>
        <begin position="29"/>
        <end position="50"/>
    </location>
</feature>
<protein>
    <submittedName>
        <fullName evidence="2">Uncharacterized protein</fullName>
    </submittedName>
</protein>
<feature type="transmembrane region" description="Helical" evidence="1">
    <location>
        <begin position="56"/>
        <end position="78"/>
    </location>
</feature>
<dbReference type="RefSeq" id="WP_370442159.1">
    <property type="nucleotide sequence ID" value="NZ_JBGFTU010000016.1"/>
</dbReference>
<accession>A0ABV4H665</accession>
<sequence>MTTADRARTDLRTADAALAAARPDPFPRWVPPAVAVPYVAGFTCFAVAVWTGGLGWAIAGVGLCLVFFVLFLVAYLRMPVRSYPRRSRRQWALEIGLLAAAVLGYLFVDEGVALLLAGLAFGVVCYRQLSRQGRA</sequence>
<evidence type="ECO:0000313" key="3">
    <source>
        <dbReference type="Proteomes" id="UP001565927"/>
    </source>
</evidence>
<evidence type="ECO:0000256" key="1">
    <source>
        <dbReference type="SAM" id="Phobius"/>
    </source>
</evidence>
<keyword evidence="1" id="KW-0472">Membrane</keyword>
<feature type="transmembrane region" description="Helical" evidence="1">
    <location>
        <begin position="90"/>
        <end position="107"/>
    </location>
</feature>
<keyword evidence="3" id="KW-1185">Reference proteome</keyword>
<reference evidence="2 3" key="1">
    <citation type="submission" date="2024-07" db="EMBL/GenBank/DDBJ databases">
        <authorList>
            <person name="Thanompreechachai J."/>
            <person name="Duangmal K."/>
        </authorList>
    </citation>
    <scope>NUCLEOTIDE SEQUENCE [LARGE SCALE GENOMIC DNA]</scope>
    <source>
        <strain evidence="2 3">LSe6-4</strain>
    </source>
</reference>
<name>A0ABV4H665_9ACTN</name>
<comment type="caution">
    <text evidence="2">The sequence shown here is derived from an EMBL/GenBank/DDBJ whole genome shotgun (WGS) entry which is preliminary data.</text>
</comment>
<dbReference type="Proteomes" id="UP001565927">
    <property type="component" value="Unassembled WGS sequence"/>
</dbReference>
<proteinExistence type="predicted"/>
<dbReference type="EMBL" id="JBGFTU010000016">
    <property type="protein sequence ID" value="MEZ0165935.1"/>
    <property type="molecule type" value="Genomic_DNA"/>
</dbReference>
<gene>
    <name evidence="2" type="ORF">AB2L27_14340</name>
</gene>
<organism evidence="2 3">
    <name type="scientific">Kineococcus halophytocola</name>
    <dbReference type="NCBI Taxonomy" id="3234027"/>
    <lineage>
        <taxon>Bacteria</taxon>
        <taxon>Bacillati</taxon>
        <taxon>Actinomycetota</taxon>
        <taxon>Actinomycetes</taxon>
        <taxon>Kineosporiales</taxon>
        <taxon>Kineosporiaceae</taxon>
        <taxon>Kineococcus</taxon>
    </lineage>
</organism>
<feature type="transmembrane region" description="Helical" evidence="1">
    <location>
        <begin position="113"/>
        <end position="129"/>
    </location>
</feature>
<evidence type="ECO:0000313" key="2">
    <source>
        <dbReference type="EMBL" id="MEZ0165935.1"/>
    </source>
</evidence>
<keyword evidence="1" id="KW-0812">Transmembrane</keyword>